<dbReference type="Gramene" id="OMO77552">
    <property type="protein sequence ID" value="OMO77552"/>
    <property type="gene ID" value="CCACVL1_14975"/>
</dbReference>
<name>A0A1R3I4M2_COCAP</name>
<comment type="caution">
    <text evidence="2">The sequence shown here is derived from an EMBL/GenBank/DDBJ whole genome shotgun (WGS) entry which is preliminary data.</text>
</comment>
<dbReference type="Proteomes" id="UP000188268">
    <property type="component" value="Unassembled WGS sequence"/>
</dbReference>
<protein>
    <submittedName>
        <fullName evidence="2">Uncharacterized protein</fullName>
    </submittedName>
</protein>
<dbReference type="EMBL" id="AWWV01010710">
    <property type="protein sequence ID" value="OMO77552.1"/>
    <property type="molecule type" value="Genomic_DNA"/>
</dbReference>
<gene>
    <name evidence="2" type="ORF">CCACVL1_14975</name>
</gene>
<proteinExistence type="predicted"/>
<evidence type="ECO:0000256" key="1">
    <source>
        <dbReference type="SAM" id="MobiDB-lite"/>
    </source>
</evidence>
<keyword evidence="3" id="KW-1185">Reference proteome</keyword>
<dbReference type="AlphaFoldDB" id="A0A1R3I4M2"/>
<evidence type="ECO:0000313" key="2">
    <source>
        <dbReference type="EMBL" id="OMO77552.1"/>
    </source>
</evidence>
<accession>A0A1R3I4M2</accession>
<reference evidence="2 3" key="1">
    <citation type="submission" date="2013-09" db="EMBL/GenBank/DDBJ databases">
        <title>Corchorus capsularis genome sequencing.</title>
        <authorList>
            <person name="Alam M."/>
            <person name="Haque M.S."/>
            <person name="Islam M.S."/>
            <person name="Emdad E.M."/>
            <person name="Islam M.M."/>
            <person name="Ahmed B."/>
            <person name="Halim A."/>
            <person name="Hossen Q.M.M."/>
            <person name="Hossain M.Z."/>
            <person name="Ahmed R."/>
            <person name="Khan M.M."/>
            <person name="Islam R."/>
            <person name="Rashid M.M."/>
            <person name="Khan S.A."/>
            <person name="Rahman M.S."/>
            <person name="Alam M."/>
        </authorList>
    </citation>
    <scope>NUCLEOTIDE SEQUENCE [LARGE SCALE GENOMIC DNA]</scope>
    <source>
        <strain evidence="3">cv. CVL-1</strain>
        <tissue evidence="2">Whole seedling</tissue>
    </source>
</reference>
<evidence type="ECO:0000313" key="3">
    <source>
        <dbReference type="Proteomes" id="UP000188268"/>
    </source>
</evidence>
<organism evidence="2 3">
    <name type="scientific">Corchorus capsularis</name>
    <name type="common">Jute</name>
    <dbReference type="NCBI Taxonomy" id="210143"/>
    <lineage>
        <taxon>Eukaryota</taxon>
        <taxon>Viridiplantae</taxon>
        <taxon>Streptophyta</taxon>
        <taxon>Embryophyta</taxon>
        <taxon>Tracheophyta</taxon>
        <taxon>Spermatophyta</taxon>
        <taxon>Magnoliopsida</taxon>
        <taxon>eudicotyledons</taxon>
        <taxon>Gunneridae</taxon>
        <taxon>Pentapetalae</taxon>
        <taxon>rosids</taxon>
        <taxon>malvids</taxon>
        <taxon>Malvales</taxon>
        <taxon>Malvaceae</taxon>
        <taxon>Grewioideae</taxon>
        <taxon>Apeibeae</taxon>
        <taxon>Corchorus</taxon>
    </lineage>
</organism>
<feature type="region of interest" description="Disordered" evidence="1">
    <location>
        <begin position="1"/>
        <end position="21"/>
    </location>
</feature>
<sequence>MTFKFDSDKVTPRDELAAEPR</sequence>